<dbReference type="EMBL" id="JANBUW010000006">
    <property type="protein sequence ID" value="KAJ2852005.1"/>
    <property type="molecule type" value="Genomic_DNA"/>
</dbReference>
<dbReference type="GO" id="GO:0006508">
    <property type="term" value="P:proteolysis"/>
    <property type="evidence" value="ECO:0007669"/>
    <property type="project" value="InterPro"/>
</dbReference>
<accession>A0A9W8LZS8</accession>
<dbReference type="InterPro" id="IPR050430">
    <property type="entry name" value="Peptidase_S1"/>
</dbReference>
<evidence type="ECO:0000256" key="2">
    <source>
        <dbReference type="ARBA" id="ARBA00023157"/>
    </source>
</evidence>
<dbReference type="SUPFAM" id="SSF50494">
    <property type="entry name" value="Trypsin-like serine proteases"/>
    <property type="match status" value="1"/>
</dbReference>
<dbReference type="InterPro" id="IPR043504">
    <property type="entry name" value="Peptidase_S1_PA_chymotrypsin"/>
</dbReference>
<comment type="similarity">
    <text evidence="1">Belongs to the peptidase S1 family.</text>
</comment>
<dbReference type="PANTHER" id="PTHR24276:SF98">
    <property type="entry name" value="FI18310P1-RELATED"/>
    <property type="match status" value="1"/>
</dbReference>
<dbReference type="Gene3D" id="2.40.10.10">
    <property type="entry name" value="Trypsin-like serine proteases"/>
    <property type="match status" value="1"/>
</dbReference>
<gene>
    <name evidence="5" type="primary">CLIPB1</name>
    <name evidence="5" type="ORF">IWW36_000584</name>
</gene>
<dbReference type="PANTHER" id="PTHR24276">
    <property type="entry name" value="POLYSERASE-RELATED"/>
    <property type="match status" value="1"/>
</dbReference>
<keyword evidence="2" id="KW-1015">Disulfide bond</keyword>
<organism evidence="5 6">
    <name type="scientific">Coemansia brasiliensis</name>
    <dbReference type="NCBI Taxonomy" id="2650707"/>
    <lineage>
        <taxon>Eukaryota</taxon>
        <taxon>Fungi</taxon>
        <taxon>Fungi incertae sedis</taxon>
        <taxon>Zoopagomycota</taxon>
        <taxon>Kickxellomycotina</taxon>
        <taxon>Kickxellomycetes</taxon>
        <taxon>Kickxellales</taxon>
        <taxon>Kickxellaceae</taxon>
        <taxon>Coemansia</taxon>
    </lineage>
</organism>
<dbReference type="PRINTS" id="PR00722">
    <property type="entry name" value="CHYMOTRYPSIN"/>
</dbReference>
<feature type="chain" id="PRO_5040836252" evidence="3">
    <location>
        <begin position="24"/>
        <end position="369"/>
    </location>
</feature>
<keyword evidence="6" id="KW-1185">Reference proteome</keyword>
<evidence type="ECO:0000313" key="5">
    <source>
        <dbReference type="EMBL" id="KAJ2852005.1"/>
    </source>
</evidence>
<dbReference type="Proteomes" id="UP001139887">
    <property type="component" value="Unassembled WGS sequence"/>
</dbReference>
<keyword evidence="3" id="KW-0732">Signal</keyword>
<name>A0A9W8LZS8_9FUNG</name>
<dbReference type="OrthoDB" id="5551323at2759"/>
<proteinExistence type="inferred from homology"/>
<protein>
    <submittedName>
        <fullName evidence="5">Serine-type endopeptidase activity protein</fullName>
    </submittedName>
</protein>
<dbReference type="InterPro" id="IPR001254">
    <property type="entry name" value="Trypsin_dom"/>
</dbReference>
<reference evidence="5" key="1">
    <citation type="submission" date="2022-07" db="EMBL/GenBank/DDBJ databases">
        <title>Phylogenomic reconstructions and comparative analyses of Kickxellomycotina fungi.</title>
        <authorList>
            <person name="Reynolds N.K."/>
            <person name="Stajich J.E."/>
            <person name="Barry K."/>
            <person name="Grigoriev I.V."/>
            <person name="Crous P."/>
            <person name="Smith M.E."/>
        </authorList>
    </citation>
    <scope>NUCLEOTIDE SEQUENCE</scope>
    <source>
        <strain evidence="5">NRRL 1566</strain>
    </source>
</reference>
<evidence type="ECO:0000313" key="6">
    <source>
        <dbReference type="Proteomes" id="UP001139887"/>
    </source>
</evidence>
<dbReference type="InterPro" id="IPR001314">
    <property type="entry name" value="Peptidase_S1A"/>
</dbReference>
<evidence type="ECO:0000256" key="3">
    <source>
        <dbReference type="SAM" id="SignalP"/>
    </source>
</evidence>
<dbReference type="Pfam" id="PF00089">
    <property type="entry name" value="Trypsin"/>
    <property type="match status" value="1"/>
</dbReference>
<dbReference type="SMART" id="SM00020">
    <property type="entry name" value="Tryp_SPc"/>
    <property type="match status" value="1"/>
</dbReference>
<feature type="signal peptide" evidence="3">
    <location>
        <begin position="1"/>
        <end position="23"/>
    </location>
</feature>
<evidence type="ECO:0000259" key="4">
    <source>
        <dbReference type="PROSITE" id="PS50240"/>
    </source>
</evidence>
<dbReference type="InterPro" id="IPR009003">
    <property type="entry name" value="Peptidase_S1_PA"/>
</dbReference>
<feature type="domain" description="Peptidase S1" evidence="4">
    <location>
        <begin position="38"/>
        <end position="304"/>
    </location>
</feature>
<dbReference type="PROSITE" id="PS50240">
    <property type="entry name" value="TRYPSIN_DOM"/>
    <property type="match status" value="1"/>
</dbReference>
<sequence>MMFGKIIITCALAFAAAIPGLEAANEMSELGTSFVKRIDRGTTLNLRGFDYIVYIKPTIFQAGITACTGMLLSSRYVLTTQSCLSNNGKNDYSSVSVTVAKSRSNTERDTVTFGVSKVFSSADFAVVDENNNLAVLQLQNDVPASFAKPIKIYAGDYKASESVKLAGFATNSTINSQISMTSLRYEYINIGSADYCMNAKSGFDNDLEICALVSSGINTCGGDYGAPLILHIDNSGSSSTVNNNVIVVDDSSSSDAFVGNSLLGLTSYAYSQNNLQPTECVYDGNMGFFTWLYPFVDQIANLTGLHVEKFTVASAKVEDSPESYMHPEMDFPIQSEAQANYDSQASHISISQPHIVLVAGMATVLTMLI</sequence>
<evidence type="ECO:0000256" key="1">
    <source>
        <dbReference type="ARBA" id="ARBA00007664"/>
    </source>
</evidence>
<comment type="caution">
    <text evidence="5">The sequence shown here is derived from an EMBL/GenBank/DDBJ whole genome shotgun (WGS) entry which is preliminary data.</text>
</comment>
<dbReference type="GO" id="GO:0004252">
    <property type="term" value="F:serine-type endopeptidase activity"/>
    <property type="evidence" value="ECO:0007669"/>
    <property type="project" value="InterPro"/>
</dbReference>
<dbReference type="AlphaFoldDB" id="A0A9W8LZS8"/>